<protein>
    <recommendedName>
        <fullName evidence="8">Serine-threonine/tyrosine-protein kinase catalytic domain-containing protein</fullName>
    </recommendedName>
</protein>
<feature type="compositionally biased region" description="Polar residues" evidence="6">
    <location>
        <begin position="69"/>
        <end position="84"/>
    </location>
</feature>
<gene>
    <name evidence="7" type="ORF">FSB_LOCUS44333</name>
</gene>
<dbReference type="PANTHER" id="PTHR47974:SF29">
    <property type="entry name" value="RECEPTOR-LIKE SERINE_THREONINE-PROTEIN KINASE"/>
    <property type="match status" value="1"/>
</dbReference>
<keyword evidence="3" id="KW-0732">Signal</keyword>
<keyword evidence="5" id="KW-0472">Membrane</keyword>
<dbReference type="EMBL" id="OIVN01004279">
    <property type="protein sequence ID" value="SPD16451.1"/>
    <property type="molecule type" value="Genomic_DNA"/>
</dbReference>
<reference evidence="7" key="1">
    <citation type="submission" date="2018-02" db="EMBL/GenBank/DDBJ databases">
        <authorList>
            <person name="Cohen D.B."/>
            <person name="Kent A.D."/>
        </authorList>
    </citation>
    <scope>NUCLEOTIDE SEQUENCE</scope>
</reference>
<evidence type="ECO:0000256" key="4">
    <source>
        <dbReference type="ARBA" id="ARBA00022989"/>
    </source>
</evidence>
<evidence type="ECO:0000313" key="7">
    <source>
        <dbReference type="EMBL" id="SPD16451.1"/>
    </source>
</evidence>
<dbReference type="GO" id="GO:0016020">
    <property type="term" value="C:membrane"/>
    <property type="evidence" value="ECO:0007669"/>
    <property type="project" value="UniProtKB-SubCell"/>
</dbReference>
<accession>A0A2N9HXQ2</accession>
<name>A0A2N9HXQ2_FAGSY</name>
<evidence type="ECO:0000256" key="3">
    <source>
        <dbReference type="ARBA" id="ARBA00022729"/>
    </source>
</evidence>
<evidence type="ECO:0000256" key="6">
    <source>
        <dbReference type="SAM" id="MobiDB-lite"/>
    </source>
</evidence>
<keyword evidence="2" id="KW-0812">Transmembrane</keyword>
<feature type="region of interest" description="Disordered" evidence="6">
    <location>
        <begin position="66"/>
        <end position="93"/>
    </location>
</feature>
<evidence type="ECO:0000256" key="1">
    <source>
        <dbReference type="ARBA" id="ARBA00004167"/>
    </source>
</evidence>
<organism evidence="7">
    <name type="scientific">Fagus sylvatica</name>
    <name type="common">Beechnut</name>
    <dbReference type="NCBI Taxonomy" id="28930"/>
    <lineage>
        <taxon>Eukaryota</taxon>
        <taxon>Viridiplantae</taxon>
        <taxon>Streptophyta</taxon>
        <taxon>Embryophyta</taxon>
        <taxon>Tracheophyta</taxon>
        <taxon>Spermatophyta</taxon>
        <taxon>Magnoliopsida</taxon>
        <taxon>eudicotyledons</taxon>
        <taxon>Gunneridae</taxon>
        <taxon>Pentapetalae</taxon>
        <taxon>rosids</taxon>
        <taxon>fabids</taxon>
        <taxon>Fagales</taxon>
        <taxon>Fagaceae</taxon>
        <taxon>Fagus</taxon>
    </lineage>
</organism>
<dbReference type="Gene3D" id="3.30.200.20">
    <property type="entry name" value="Phosphorylase Kinase, domain 1"/>
    <property type="match status" value="1"/>
</dbReference>
<comment type="subcellular location">
    <subcellularLocation>
        <location evidence="1">Membrane</location>
        <topology evidence="1">Single-pass membrane protein</topology>
    </subcellularLocation>
</comment>
<dbReference type="AlphaFoldDB" id="A0A2N9HXQ2"/>
<dbReference type="InterPro" id="IPR011009">
    <property type="entry name" value="Kinase-like_dom_sf"/>
</dbReference>
<dbReference type="SUPFAM" id="SSF56112">
    <property type="entry name" value="Protein kinase-like (PK-like)"/>
    <property type="match status" value="1"/>
</dbReference>
<proteinExistence type="predicted"/>
<evidence type="ECO:0000256" key="5">
    <source>
        <dbReference type="ARBA" id="ARBA00023136"/>
    </source>
</evidence>
<evidence type="ECO:0008006" key="8">
    <source>
        <dbReference type="Google" id="ProtNLM"/>
    </source>
</evidence>
<evidence type="ECO:0000256" key="2">
    <source>
        <dbReference type="ARBA" id="ARBA00022692"/>
    </source>
</evidence>
<sequence length="310" mass="34278">MPESYDNLPESYTNYSNWQGPDISNMTSGDVVAILDEVGIFGIVCGESSVGSVYVYKNDDDGGGLPAASNKTTRSNGYSNTPKGNSGGSLKGSRNGSLADVTLVAVKKLDKVLPHGEKEFITEVNTIGSMHHMNLVWLCGYFLRGHKVPEIPGVDLSMDFILGLPRTQQASLSKLLGMSIANENMVDIIHTIQEEVRNQLEASSTKYKEAADNKWLEKVFNEEDLIIRKINDNAYVVNRLADMAISLIFKVADVFGYYLHDEPIYPESNSRPSCFEVGETDVERIAHAFLEQQDCHKLACKFGKQKAKKL</sequence>
<keyword evidence="4" id="KW-1133">Transmembrane helix</keyword>
<dbReference type="PANTHER" id="PTHR47974">
    <property type="entry name" value="OS07G0415500 PROTEIN"/>
    <property type="match status" value="1"/>
</dbReference>